<dbReference type="PANTHER" id="PTHR35528:SF3">
    <property type="entry name" value="BLL1675 PROTEIN"/>
    <property type="match status" value="1"/>
</dbReference>
<sequence length="157" mass="18994">MVSFKCRHFNQAMIMQSICWTLAYSLSYRDIEEMMQERGFDVDHSTLNRWVVHYTRELEKAFHKKKKRPGGRWRMDETYIKVKGQWRYYYRAVDKENNTIDFLLTTKRDKKVALCFLIKAISRNGQRSLINIYKSGANKADIKSYNIETHRRIKIRQ</sequence>
<dbReference type="EMBL" id="UOFL01000010">
    <property type="protein sequence ID" value="VAW71094.1"/>
    <property type="molecule type" value="Genomic_DNA"/>
</dbReference>
<evidence type="ECO:0000313" key="5">
    <source>
        <dbReference type="EMBL" id="VAW71094.1"/>
    </source>
</evidence>
<evidence type="ECO:0000259" key="4">
    <source>
        <dbReference type="Pfam" id="PF13610"/>
    </source>
</evidence>
<protein>
    <submittedName>
        <fullName evidence="5">Mobile element protein</fullName>
    </submittedName>
</protein>
<evidence type="ECO:0000256" key="2">
    <source>
        <dbReference type="ARBA" id="ARBA00023125"/>
    </source>
</evidence>
<dbReference type="GO" id="GO:0032196">
    <property type="term" value="P:transposition"/>
    <property type="evidence" value="ECO:0007669"/>
    <property type="project" value="UniProtKB-KW"/>
</dbReference>
<evidence type="ECO:0000256" key="1">
    <source>
        <dbReference type="ARBA" id="ARBA00022578"/>
    </source>
</evidence>
<dbReference type="AlphaFoldDB" id="A0A3B0YQE9"/>
<keyword evidence="3" id="KW-0233">DNA recombination</keyword>
<dbReference type="InterPro" id="IPR032874">
    <property type="entry name" value="DDE_dom"/>
</dbReference>
<dbReference type="GO" id="GO:0003677">
    <property type="term" value="F:DNA binding"/>
    <property type="evidence" value="ECO:0007669"/>
    <property type="project" value="UniProtKB-KW"/>
</dbReference>
<evidence type="ECO:0000256" key="3">
    <source>
        <dbReference type="ARBA" id="ARBA00023172"/>
    </source>
</evidence>
<dbReference type="InterPro" id="IPR047930">
    <property type="entry name" value="Transpos_IS6"/>
</dbReference>
<dbReference type="Pfam" id="PF13610">
    <property type="entry name" value="DDE_Tnp_IS240"/>
    <property type="match status" value="1"/>
</dbReference>
<reference evidence="5" key="1">
    <citation type="submission" date="2018-06" db="EMBL/GenBank/DDBJ databases">
        <authorList>
            <person name="Zhirakovskaya E."/>
        </authorList>
    </citation>
    <scope>NUCLEOTIDE SEQUENCE</scope>
</reference>
<dbReference type="InterPro" id="IPR052183">
    <property type="entry name" value="IS_Transposase"/>
</dbReference>
<accession>A0A3B0YQE9</accession>
<name>A0A3B0YQE9_9ZZZZ</name>
<keyword evidence="2" id="KW-0238">DNA-binding</keyword>
<dbReference type="NCBIfam" id="NF033587">
    <property type="entry name" value="transpos_IS6"/>
    <property type="match status" value="1"/>
</dbReference>
<dbReference type="SUPFAM" id="SSF53098">
    <property type="entry name" value="Ribonuclease H-like"/>
    <property type="match status" value="1"/>
</dbReference>
<dbReference type="InterPro" id="IPR012337">
    <property type="entry name" value="RNaseH-like_sf"/>
</dbReference>
<dbReference type="GO" id="GO:0006310">
    <property type="term" value="P:DNA recombination"/>
    <property type="evidence" value="ECO:0007669"/>
    <property type="project" value="UniProtKB-KW"/>
</dbReference>
<gene>
    <name evidence="5" type="ORF">MNBD_GAMMA12-1250</name>
</gene>
<dbReference type="PANTHER" id="PTHR35528">
    <property type="entry name" value="BLL1675 PROTEIN"/>
    <property type="match status" value="1"/>
</dbReference>
<keyword evidence="1" id="KW-0815">Transposition</keyword>
<proteinExistence type="predicted"/>
<feature type="domain" description="DDE" evidence="4">
    <location>
        <begin position="72"/>
        <end position="144"/>
    </location>
</feature>
<organism evidence="5">
    <name type="scientific">hydrothermal vent metagenome</name>
    <dbReference type="NCBI Taxonomy" id="652676"/>
    <lineage>
        <taxon>unclassified sequences</taxon>
        <taxon>metagenomes</taxon>
        <taxon>ecological metagenomes</taxon>
    </lineage>
</organism>